<gene>
    <name evidence="7" type="ORF">TSPGSL018_11969</name>
</gene>
<feature type="non-terminal residue" evidence="7">
    <location>
        <position position="425"/>
    </location>
</feature>
<reference evidence="7" key="1">
    <citation type="submission" date="2014-05" db="EMBL/GenBank/DDBJ databases">
        <title>The transcriptome of the halophilic microalga Tetraselmis sp. GSL018 isolated from the Great Salt Lake, Utah.</title>
        <authorList>
            <person name="Jinkerson R.E."/>
            <person name="D'Adamo S."/>
            <person name="Posewitz M.C."/>
        </authorList>
    </citation>
    <scope>NUCLEOTIDE SEQUENCE</scope>
    <source>
        <strain evidence="7">GSL018</strain>
    </source>
</reference>
<feature type="domain" description="Dynamin N-terminal" evidence="6">
    <location>
        <begin position="67"/>
        <end position="223"/>
    </location>
</feature>
<dbReference type="InterPro" id="IPR027417">
    <property type="entry name" value="P-loop_NTPase"/>
</dbReference>
<dbReference type="GO" id="GO:0003924">
    <property type="term" value="F:GTPase activity"/>
    <property type="evidence" value="ECO:0007669"/>
    <property type="project" value="InterPro"/>
</dbReference>
<keyword evidence="3" id="KW-0378">Hydrolase</keyword>
<keyword evidence="5" id="KW-0472">Membrane</keyword>
<evidence type="ECO:0000256" key="2">
    <source>
        <dbReference type="ARBA" id="ARBA00022741"/>
    </source>
</evidence>
<evidence type="ECO:0000259" key="6">
    <source>
        <dbReference type="Pfam" id="PF00350"/>
    </source>
</evidence>
<dbReference type="InterPro" id="IPR027094">
    <property type="entry name" value="Mitofusin_fam"/>
</dbReference>
<dbReference type="GO" id="GO:0008053">
    <property type="term" value="P:mitochondrial fusion"/>
    <property type="evidence" value="ECO:0007669"/>
    <property type="project" value="TreeGrafter"/>
</dbReference>
<sequence length="425" mass="47688">MAEEYEMLRKRTETLIHDYGDVVCELVRAPAEKEKTEHESPDRFLNNLLDSYYRLKNYHEEQALNVAVLALTKSGKSTFLNAILGRDCMPTGTVPETARICRIVHDDSLSEPILTDGETQVCGQKPVYDHLQALNKDVRSRPHRIYDEAVLTVQTPFAALAGQTGAKARLHLLDTPGPNEAGEDGLKYQVERLLESVGAVVYLLDCSKLKTLEEQEMFQRLKEINPQILSRLSERLFFLVNKKDVLGADLTEDGVRQYVADLVTDQMASPEFQLRPEQVMVISAKHALYSRLLLSGDATEEDVDTFARIAFGSIGGKQKTREDCRHAAPELLAESGIPEVEDRILNFLYRNAGRLQMLGTLDDMGRHIGQIHNAAIAREAALRQESAELSDHIALMISKLEDVTKRFNEIQQTTVEAEANVSDEV</sequence>
<dbReference type="GO" id="GO:0005741">
    <property type="term" value="C:mitochondrial outer membrane"/>
    <property type="evidence" value="ECO:0007669"/>
    <property type="project" value="TreeGrafter"/>
</dbReference>
<evidence type="ECO:0000256" key="3">
    <source>
        <dbReference type="ARBA" id="ARBA00022801"/>
    </source>
</evidence>
<dbReference type="Pfam" id="PF00350">
    <property type="entry name" value="Dynamin_N"/>
    <property type="match status" value="1"/>
</dbReference>
<accession>A0A061R8S0</accession>
<evidence type="ECO:0000256" key="1">
    <source>
        <dbReference type="ARBA" id="ARBA00004370"/>
    </source>
</evidence>
<dbReference type="EMBL" id="GBEZ01019448">
    <property type="protein sequence ID" value="JAC67114.1"/>
    <property type="molecule type" value="Transcribed_RNA"/>
</dbReference>
<proteinExistence type="predicted"/>
<comment type="subcellular location">
    <subcellularLocation>
        <location evidence="1">Membrane</location>
    </subcellularLocation>
</comment>
<keyword evidence="4" id="KW-0342">GTP-binding</keyword>
<dbReference type="SUPFAM" id="SSF52540">
    <property type="entry name" value="P-loop containing nucleoside triphosphate hydrolases"/>
    <property type="match status" value="1"/>
</dbReference>
<keyword evidence="2" id="KW-0547">Nucleotide-binding</keyword>
<name>A0A061R8S0_9CHLO</name>
<dbReference type="GO" id="GO:0051646">
    <property type="term" value="P:mitochondrion localization"/>
    <property type="evidence" value="ECO:0007669"/>
    <property type="project" value="TreeGrafter"/>
</dbReference>
<evidence type="ECO:0000256" key="5">
    <source>
        <dbReference type="ARBA" id="ARBA00023136"/>
    </source>
</evidence>
<dbReference type="PANTHER" id="PTHR10465">
    <property type="entry name" value="TRANSMEMBRANE GTPASE FZO1"/>
    <property type="match status" value="1"/>
</dbReference>
<dbReference type="GO" id="GO:0005525">
    <property type="term" value="F:GTP binding"/>
    <property type="evidence" value="ECO:0007669"/>
    <property type="project" value="UniProtKB-KW"/>
</dbReference>
<evidence type="ECO:0000313" key="7">
    <source>
        <dbReference type="EMBL" id="JAC67114.1"/>
    </source>
</evidence>
<dbReference type="InterPro" id="IPR045063">
    <property type="entry name" value="Dynamin_N"/>
</dbReference>
<evidence type="ECO:0000256" key="4">
    <source>
        <dbReference type="ARBA" id="ARBA00023134"/>
    </source>
</evidence>
<dbReference type="Gene3D" id="3.40.50.300">
    <property type="entry name" value="P-loop containing nucleotide triphosphate hydrolases"/>
    <property type="match status" value="1"/>
</dbReference>
<dbReference type="AlphaFoldDB" id="A0A061R8S0"/>
<protein>
    <recommendedName>
        <fullName evidence="6">Dynamin N-terminal domain-containing protein</fullName>
    </recommendedName>
</protein>
<organism evidence="7">
    <name type="scientific">Tetraselmis sp. GSL018</name>
    <dbReference type="NCBI Taxonomy" id="582737"/>
    <lineage>
        <taxon>Eukaryota</taxon>
        <taxon>Viridiplantae</taxon>
        <taxon>Chlorophyta</taxon>
        <taxon>core chlorophytes</taxon>
        <taxon>Chlorodendrophyceae</taxon>
        <taxon>Chlorodendrales</taxon>
        <taxon>Chlorodendraceae</taxon>
        <taxon>Tetraselmis</taxon>
    </lineage>
</organism>
<dbReference type="PANTHER" id="PTHR10465:SF0">
    <property type="entry name" value="SARCALUMENIN"/>
    <property type="match status" value="1"/>
</dbReference>